<dbReference type="Pfam" id="PF01755">
    <property type="entry name" value="Glyco_transf_25"/>
    <property type="match status" value="1"/>
</dbReference>
<evidence type="ECO:0000313" key="2">
    <source>
        <dbReference type="EMBL" id="GAG25574.1"/>
    </source>
</evidence>
<feature type="non-terminal residue" evidence="2">
    <location>
        <position position="1"/>
    </location>
</feature>
<feature type="domain" description="Glycosyl transferase family 25" evidence="1">
    <location>
        <begin position="4"/>
        <end position="96"/>
    </location>
</feature>
<accession>X0W407</accession>
<dbReference type="InterPro" id="IPR002654">
    <property type="entry name" value="Glyco_trans_25"/>
</dbReference>
<organism evidence="2">
    <name type="scientific">marine sediment metagenome</name>
    <dbReference type="NCBI Taxonomy" id="412755"/>
    <lineage>
        <taxon>unclassified sequences</taxon>
        <taxon>metagenomes</taxon>
        <taxon>ecological metagenomes</taxon>
    </lineage>
</organism>
<gene>
    <name evidence="2" type="ORF">S01H1_55477</name>
</gene>
<sequence>PLIERKTYLTQELDKRNLNYTFIECYDKEVLTNEQLSKFDHKLSQKRGTCSLFIKQLHTMQLISQSKYKYNLIFEDDVILSNNFANYLERGLRQLPNNYDMLFIGDGCNLHIPSSQVVNGQYIYEKCREPTRQGGNGATRCTDSMLLSKSCCTKLVELFNRHKTPIHLPLDFWLNIAIRELKLNIYWMEPTIVTQGTENGKYKTSH</sequence>
<name>X0W407_9ZZZZ</name>
<proteinExistence type="predicted"/>
<reference evidence="2" key="1">
    <citation type="journal article" date="2014" name="Front. Microbiol.">
        <title>High frequency of phylogenetically diverse reductive dehalogenase-homologous genes in deep subseafloor sedimentary metagenomes.</title>
        <authorList>
            <person name="Kawai M."/>
            <person name="Futagami T."/>
            <person name="Toyoda A."/>
            <person name="Takaki Y."/>
            <person name="Nishi S."/>
            <person name="Hori S."/>
            <person name="Arai W."/>
            <person name="Tsubouchi T."/>
            <person name="Morono Y."/>
            <person name="Uchiyama I."/>
            <person name="Ito T."/>
            <person name="Fujiyama A."/>
            <person name="Inagaki F."/>
            <person name="Takami H."/>
        </authorList>
    </citation>
    <scope>NUCLEOTIDE SEQUENCE</scope>
    <source>
        <strain evidence="2">Expedition CK06-06</strain>
    </source>
</reference>
<dbReference type="EMBL" id="BARS01036064">
    <property type="protein sequence ID" value="GAG25574.1"/>
    <property type="molecule type" value="Genomic_DNA"/>
</dbReference>
<comment type="caution">
    <text evidence="2">The sequence shown here is derived from an EMBL/GenBank/DDBJ whole genome shotgun (WGS) entry which is preliminary data.</text>
</comment>
<dbReference type="AlphaFoldDB" id="X0W407"/>
<protein>
    <recommendedName>
        <fullName evidence="1">Glycosyl transferase family 25 domain-containing protein</fullName>
    </recommendedName>
</protein>
<evidence type="ECO:0000259" key="1">
    <source>
        <dbReference type="Pfam" id="PF01755"/>
    </source>
</evidence>